<organism evidence="1">
    <name type="scientific">marine sediment metagenome</name>
    <dbReference type="NCBI Taxonomy" id="412755"/>
    <lineage>
        <taxon>unclassified sequences</taxon>
        <taxon>metagenomes</taxon>
        <taxon>ecological metagenomes</taxon>
    </lineage>
</organism>
<dbReference type="EMBL" id="BART01036612">
    <property type="protein sequence ID" value="GAH12723.1"/>
    <property type="molecule type" value="Genomic_DNA"/>
</dbReference>
<dbReference type="AlphaFoldDB" id="X1EVS2"/>
<reference evidence="1" key="1">
    <citation type="journal article" date="2014" name="Front. Microbiol.">
        <title>High frequency of phylogenetically diverse reductive dehalogenase-homologous genes in deep subseafloor sedimentary metagenomes.</title>
        <authorList>
            <person name="Kawai M."/>
            <person name="Futagami T."/>
            <person name="Toyoda A."/>
            <person name="Takaki Y."/>
            <person name="Nishi S."/>
            <person name="Hori S."/>
            <person name="Arai W."/>
            <person name="Tsubouchi T."/>
            <person name="Morono Y."/>
            <person name="Uchiyama I."/>
            <person name="Ito T."/>
            <person name="Fujiyama A."/>
            <person name="Inagaki F."/>
            <person name="Takami H."/>
        </authorList>
    </citation>
    <scope>NUCLEOTIDE SEQUENCE</scope>
    <source>
        <strain evidence="1">Expedition CK06-06</strain>
    </source>
</reference>
<accession>X1EVS2</accession>
<protein>
    <submittedName>
        <fullName evidence="1">Uncharacterized protein</fullName>
    </submittedName>
</protein>
<feature type="non-terminal residue" evidence="1">
    <location>
        <position position="1"/>
    </location>
</feature>
<sequence>YELLREKGVLKQKFPSQKVKSLYQSELSKIFNEFDEVETPLFNAVIELLSKMLPIYISWRKKLQKSPM</sequence>
<name>X1EVS2_9ZZZZ</name>
<evidence type="ECO:0000313" key="1">
    <source>
        <dbReference type="EMBL" id="GAH12723.1"/>
    </source>
</evidence>
<proteinExistence type="predicted"/>
<gene>
    <name evidence="1" type="ORF">S01H4_61659</name>
</gene>
<comment type="caution">
    <text evidence="1">The sequence shown here is derived from an EMBL/GenBank/DDBJ whole genome shotgun (WGS) entry which is preliminary data.</text>
</comment>